<organism evidence="1 2">
    <name type="scientific">Populus trichocarpa</name>
    <name type="common">Western balsam poplar</name>
    <name type="synonym">Populus balsamifera subsp. trichocarpa</name>
    <dbReference type="NCBI Taxonomy" id="3694"/>
    <lineage>
        <taxon>Eukaryota</taxon>
        <taxon>Viridiplantae</taxon>
        <taxon>Streptophyta</taxon>
        <taxon>Embryophyta</taxon>
        <taxon>Tracheophyta</taxon>
        <taxon>Spermatophyta</taxon>
        <taxon>Magnoliopsida</taxon>
        <taxon>eudicotyledons</taxon>
        <taxon>Gunneridae</taxon>
        <taxon>Pentapetalae</taxon>
        <taxon>rosids</taxon>
        <taxon>fabids</taxon>
        <taxon>Malpighiales</taxon>
        <taxon>Salicaceae</taxon>
        <taxon>Saliceae</taxon>
        <taxon>Populus</taxon>
    </lineage>
</organism>
<reference evidence="1 2" key="1">
    <citation type="journal article" date="2006" name="Science">
        <title>The genome of black cottonwood, Populus trichocarpa (Torr. &amp; Gray).</title>
        <authorList>
            <person name="Tuskan G.A."/>
            <person name="Difazio S."/>
            <person name="Jansson S."/>
            <person name="Bohlmann J."/>
            <person name="Grigoriev I."/>
            <person name="Hellsten U."/>
            <person name="Putnam N."/>
            <person name="Ralph S."/>
            <person name="Rombauts S."/>
            <person name="Salamov A."/>
            <person name="Schein J."/>
            <person name="Sterck L."/>
            <person name="Aerts A."/>
            <person name="Bhalerao R.R."/>
            <person name="Bhalerao R.P."/>
            <person name="Blaudez D."/>
            <person name="Boerjan W."/>
            <person name="Brun A."/>
            <person name="Brunner A."/>
            <person name="Busov V."/>
            <person name="Campbell M."/>
            <person name="Carlson J."/>
            <person name="Chalot M."/>
            <person name="Chapman J."/>
            <person name="Chen G.L."/>
            <person name="Cooper D."/>
            <person name="Coutinho P.M."/>
            <person name="Couturier J."/>
            <person name="Covert S."/>
            <person name="Cronk Q."/>
            <person name="Cunningham R."/>
            <person name="Davis J."/>
            <person name="Degroeve S."/>
            <person name="Dejardin A."/>
            <person name="Depamphilis C."/>
            <person name="Detter J."/>
            <person name="Dirks B."/>
            <person name="Dubchak I."/>
            <person name="Duplessis S."/>
            <person name="Ehlting J."/>
            <person name="Ellis B."/>
            <person name="Gendler K."/>
            <person name="Goodstein D."/>
            <person name="Gribskov M."/>
            <person name="Grimwood J."/>
            <person name="Groover A."/>
            <person name="Gunter L."/>
            <person name="Hamberger B."/>
            <person name="Heinze B."/>
            <person name="Helariutta Y."/>
            <person name="Henrissat B."/>
            <person name="Holligan D."/>
            <person name="Holt R."/>
            <person name="Huang W."/>
            <person name="Islam-Faridi N."/>
            <person name="Jones S."/>
            <person name="Jones-Rhoades M."/>
            <person name="Jorgensen R."/>
            <person name="Joshi C."/>
            <person name="Kangasjarvi J."/>
            <person name="Karlsson J."/>
            <person name="Kelleher C."/>
            <person name="Kirkpatrick R."/>
            <person name="Kirst M."/>
            <person name="Kohler A."/>
            <person name="Kalluri U."/>
            <person name="Larimer F."/>
            <person name="Leebens-Mack J."/>
            <person name="Leple J.C."/>
            <person name="Locascio P."/>
            <person name="Lou Y."/>
            <person name="Lucas S."/>
            <person name="Martin F."/>
            <person name="Montanini B."/>
            <person name="Napoli C."/>
            <person name="Nelson D.R."/>
            <person name="Nelson C."/>
            <person name="Nieminen K."/>
            <person name="Nilsson O."/>
            <person name="Pereda V."/>
            <person name="Peter G."/>
            <person name="Philippe R."/>
            <person name="Pilate G."/>
            <person name="Poliakov A."/>
            <person name="Razumovskaya J."/>
            <person name="Richardson P."/>
            <person name="Rinaldi C."/>
            <person name="Ritland K."/>
            <person name="Rouze P."/>
            <person name="Ryaboy D."/>
            <person name="Schmutz J."/>
            <person name="Schrader J."/>
            <person name="Segerman B."/>
            <person name="Shin H."/>
            <person name="Siddiqui A."/>
            <person name="Sterky F."/>
            <person name="Terry A."/>
            <person name="Tsai C.J."/>
            <person name="Uberbacher E."/>
            <person name="Unneberg P."/>
            <person name="Vahala J."/>
            <person name="Wall K."/>
            <person name="Wessler S."/>
            <person name="Yang G."/>
            <person name="Yin T."/>
            <person name="Douglas C."/>
            <person name="Marra M."/>
            <person name="Sandberg G."/>
            <person name="Van de Peer Y."/>
            <person name="Rokhsar D."/>
        </authorList>
    </citation>
    <scope>NUCLEOTIDE SEQUENCE [LARGE SCALE GENOMIC DNA]</scope>
    <source>
        <strain evidence="2">cv. Nisqually</strain>
    </source>
</reference>
<proteinExistence type="predicted"/>
<evidence type="ECO:0000313" key="2">
    <source>
        <dbReference type="Proteomes" id="UP000006729"/>
    </source>
</evidence>
<protein>
    <submittedName>
        <fullName evidence="1">Uncharacterized protein</fullName>
    </submittedName>
</protein>
<accession>A0ACC0STZ3</accession>
<dbReference type="EMBL" id="CM009295">
    <property type="protein sequence ID" value="KAI9392721.1"/>
    <property type="molecule type" value="Genomic_DNA"/>
</dbReference>
<dbReference type="Proteomes" id="UP000006729">
    <property type="component" value="Chromosome 6"/>
</dbReference>
<keyword evidence="2" id="KW-1185">Reference proteome</keyword>
<comment type="caution">
    <text evidence="1">The sequence shown here is derived from an EMBL/GenBank/DDBJ whole genome shotgun (WGS) entry which is preliminary data.</text>
</comment>
<sequence length="81" mass="8771">MWVKLFQGFFLSSPCTKNADRVCTACSLCQNSSCWDVCGLQSSSGKQQHNLRRLAIIIESSALALLLISVSGCILPCLFAS</sequence>
<evidence type="ECO:0000313" key="1">
    <source>
        <dbReference type="EMBL" id="KAI9392721.1"/>
    </source>
</evidence>
<name>A0ACC0STZ3_POPTR</name>
<gene>
    <name evidence="1" type="ORF">POPTR_006G128350v4</name>
</gene>